<evidence type="ECO:0000256" key="3">
    <source>
        <dbReference type="SAM" id="Coils"/>
    </source>
</evidence>
<dbReference type="PANTHER" id="PTHR32054:SF31">
    <property type="entry name" value="PROTEIN WEAK CHLOROPLAST MOVEMENT UNDER BLUE LIGHT 1"/>
    <property type="match status" value="1"/>
</dbReference>
<dbReference type="EMBL" id="JABFAE010000009">
    <property type="protein sequence ID" value="MBA0837003.1"/>
    <property type="molecule type" value="Genomic_DNA"/>
</dbReference>
<feature type="coiled-coil region" evidence="3">
    <location>
        <begin position="220"/>
        <end position="364"/>
    </location>
</feature>
<dbReference type="Pfam" id="PF05701">
    <property type="entry name" value="WEMBL"/>
    <property type="match status" value="2"/>
</dbReference>
<accession>A0A7J9JS48</accession>
<dbReference type="InterPro" id="IPR008545">
    <property type="entry name" value="Web"/>
</dbReference>
<dbReference type="Proteomes" id="UP000593575">
    <property type="component" value="Unassembled WGS sequence"/>
</dbReference>
<dbReference type="PANTHER" id="PTHR32054">
    <property type="entry name" value="HEAVY CHAIN, PUTATIVE, EXPRESSED-RELATED-RELATED"/>
    <property type="match status" value="1"/>
</dbReference>
<protein>
    <recommendedName>
        <fullName evidence="7">Protein WEAK CHLOROPLAST MOVEMENT UNDER BLUE LIGHT 1-like</fullName>
    </recommendedName>
</protein>
<organism evidence="5 6">
    <name type="scientific">Gossypium armourianum</name>
    <dbReference type="NCBI Taxonomy" id="34283"/>
    <lineage>
        <taxon>Eukaryota</taxon>
        <taxon>Viridiplantae</taxon>
        <taxon>Streptophyta</taxon>
        <taxon>Embryophyta</taxon>
        <taxon>Tracheophyta</taxon>
        <taxon>Spermatophyta</taxon>
        <taxon>Magnoliopsida</taxon>
        <taxon>eudicotyledons</taxon>
        <taxon>Gunneridae</taxon>
        <taxon>Pentapetalae</taxon>
        <taxon>rosids</taxon>
        <taxon>malvids</taxon>
        <taxon>Malvales</taxon>
        <taxon>Malvaceae</taxon>
        <taxon>Malvoideae</taxon>
        <taxon>Gossypium</taxon>
    </lineage>
</organism>
<evidence type="ECO:0000256" key="1">
    <source>
        <dbReference type="ARBA" id="ARBA00005485"/>
    </source>
</evidence>
<feature type="compositionally biased region" description="Basic and acidic residues" evidence="4">
    <location>
        <begin position="450"/>
        <end position="460"/>
    </location>
</feature>
<keyword evidence="6" id="KW-1185">Reference proteome</keyword>
<evidence type="ECO:0000256" key="2">
    <source>
        <dbReference type="ARBA" id="ARBA00023054"/>
    </source>
</evidence>
<dbReference type="AlphaFoldDB" id="A0A7J9JS48"/>
<feature type="region of interest" description="Disordered" evidence="4">
    <location>
        <begin position="450"/>
        <end position="477"/>
    </location>
</feature>
<feature type="compositionally biased region" description="Basic and acidic residues" evidence="4">
    <location>
        <begin position="709"/>
        <end position="722"/>
    </location>
</feature>
<keyword evidence="2 3" id="KW-0175">Coiled coil</keyword>
<dbReference type="GO" id="GO:0009904">
    <property type="term" value="P:chloroplast accumulation movement"/>
    <property type="evidence" value="ECO:0007669"/>
    <property type="project" value="TreeGrafter"/>
</dbReference>
<feature type="compositionally biased region" description="Polar residues" evidence="4">
    <location>
        <begin position="461"/>
        <end position="477"/>
    </location>
</feature>
<gene>
    <name evidence="5" type="ORF">Goarm_009188</name>
</gene>
<name>A0A7J9JS48_9ROSI</name>
<dbReference type="GO" id="GO:0005829">
    <property type="term" value="C:cytosol"/>
    <property type="evidence" value="ECO:0007669"/>
    <property type="project" value="TreeGrafter"/>
</dbReference>
<dbReference type="GO" id="GO:0009903">
    <property type="term" value="P:chloroplast avoidance movement"/>
    <property type="evidence" value="ECO:0007669"/>
    <property type="project" value="TreeGrafter"/>
</dbReference>
<evidence type="ECO:0008006" key="7">
    <source>
        <dbReference type="Google" id="ProtNLM"/>
    </source>
</evidence>
<feature type="coiled-coil region" evidence="3">
    <location>
        <begin position="397"/>
        <end position="441"/>
    </location>
</feature>
<reference evidence="5 6" key="1">
    <citation type="journal article" date="2019" name="Genome Biol. Evol.">
        <title>Insights into the evolution of the New World diploid cottons (Gossypium, subgenus Houzingenia) based on genome sequencing.</title>
        <authorList>
            <person name="Grover C.E."/>
            <person name="Arick M.A. 2nd"/>
            <person name="Thrash A."/>
            <person name="Conover J.L."/>
            <person name="Sanders W.S."/>
            <person name="Peterson D.G."/>
            <person name="Frelichowski J.E."/>
            <person name="Scheffler J.A."/>
            <person name="Scheffler B.E."/>
            <person name="Wendel J.F."/>
        </authorList>
    </citation>
    <scope>NUCLEOTIDE SEQUENCE [LARGE SCALE GENOMIC DNA]</scope>
    <source>
        <strain evidence="5">6</strain>
        <tissue evidence="5">Leaf</tissue>
    </source>
</reference>
<evidence type="ECO:0000313" key="6">
    <source>
        <dbReference type="Proteomes" id="UP000593575"/>
    </source>
</evidence>
<feature type="region of interest" description="Disordered" evidence="4">
    <location>
        <begin position="1"/>
        <end position="62"/>
    </location>
</feature>
<comment type="caution">
    <text evidence="5">The sequence shown here is derived from an EMBL/GenBank/DDBJ whole genome shotgun (WGS) entry which is preliminary data.</text>
</comment>
<evidence type="ECO:0000256" key="4">
    <source>
        <dbReference type="SAM" id="MobiDB-lite"/>
    </source>
</evidence>
<sequence length="806" mass="88639">MEDIKTGGIHDGSDEHPSQNTGSNPKVGDSRNDHLEPAKTAVGSIHGVSDGQQSQETNSVVSSSLVNNDNGVILPSVSTNQSQTSELTLPISDIGTIAVGSSQDTSVGSSLDSSHVLLDGVISSSPKVNDSKAGDAKNEDNVYEINDLTLPHQKIISSAESPKYIGPSRKKQIDLNRGLIDTAAPFESVKEAVSKFGGIVDWKAHRMQTLERRKLVEQEFVKVQEEMPEYKKRSEDAEEAKMKVLKELDSTKRLIEELKLNLERAQTEENQAKQDSELAKLRVEEMEQGIADEASVAAKTQLEVAKARHAAAVSELKSVKEELETLKKEYASLMNDRDIAIKKAEEAVSASKEVEKTVEELTIELIATKESLESAHAAHLEAEEKRIGAAMARDQDTHHWEKELKQVEEELQRLNQQIHSAKDLKSKLDTASALLLDLKAELASYMESTLKEETDGHHNTESQASETRTHTDAQASVASLKKELEDVKVNIEKATAEVDCLKVAAISLKSELDKEKSDLANTKQREGMASIAVASLEAELEKTRSEIAVVQMKEKEAREKMVELPKQLQQAAQVADEANRLLAAQKEIEAARASEKLALAAIKALQESESAKSIDNVDSPAGVTLSLEEYYDLSKRANEAEEQANMRVAAAISQIEVAKQSESRSLGKLEEVTREMAERKEALKIAMEKAEKAKEGKLGIEQELRRWRAEHEQRRKATELNHGENPPRASSEGKKETKNFEPVPAAPTLADTLASPKAYDHGSTTETESSPEPKVVKKKKKSLFPKILMFLSRKKSSSSKSHVSSQ</sequence>
<feature type="compositionally biased region" description="Basic and acidic residues" evidence="4">
    <location>
        <begin position="28"/>
        <end position="37"/>
    </location>
</feature>
<feature type="region of interest" description="Disordered" evidence="4">
    <location>
        <begin position="709"/>
        <end position="780"/>
    </location>
</feature>
<comment type="similarity">
    <text evidence="1">Belongs to the WEB family.</text>
</comment>
<proteinExistence type="inferred from homology"/>
<evidence type="ECO:0000313" key="5">
    <source>
        <dbReference type="EMBL" id="MBA0837003.1"/>
    </source>
</evidence>